<dbReference type="AlphaFoldDB" id="D9SV47"/>
<dbReference type="EMBL" id="CP002160">
    <property type="protein sequence ID" value="ADL53021.1"/>
    <property type="molecule type" value="Genomic_DNA"/>
</dbReference>
<dbReference type="Pfam" id="PF14526">
    <property type="entry name" value="Cass2"/>
    <property type="match status" value="1"/>
</dbReference>
<dbReference type="STRING" id="573061.Clocel_3341"/>
<feature type="domain" description="HTH merR-type" evidence="5">
    <location>
        <begin position="1"/>
        <end position="73"/>
    </location>
</feature>
<keyword evidence="2" id="KW-0805">Transcription regulation</keyword>
<dbReference type="InterPro" id="IPR047057">
    <property type="entry name" value="MerR_fam"/>
</dbReference>
<dbReference type="Pfam" id="PF13411">
    <property type="entry name" value="MerR_1"/>
    <property type="match status" value="1"/>
</dbReference>
<dbReference type="KEGG" id="ccb:Clocel_3341"/>
<evidence type="ECO:0000313" key="6">
    <source>
        <dbReference type="EMBL" id="ADL53021.1"/>
    </source>
</evidence>
<name>D9SV47_CLOC7</name>
<evidence type="ECO:0000256" key="1">
    <source>
        <dbReference type="ARBA" id="ARBA00022491"/>
    </source>
</evidence>
<dbReference type="InterPro" id="IPR009061">
    <property type="entry name" value="DNA-bd_dom_put_sf"/>
</dbReference>
<evidence type="ECO:0000256" key="3">
    <source>
        <dbReference type="ARBA" id="ARBA00023125"/>
    </source>
</evidence>
<dbReference type="RefSeq" id="WP_010073417.1">
    <property type="nucleotide sequence ID" value="NC_014393.1"/>
</dbReference>
<reference evidence="6 7" key="1">
    <citation type="submission" date="2010-08" db="EMBL/GenBank/DDBJ databases">
        <title>Complete sequence of Clostridium cellulovorans 743B.</title>
        <authorList>
            <consortium name="US DOE Joint Genome Institute"/>
            <person name="Lucas S."/>
            <person name="Copeland A."/>
            <person name="Lapidus A."/>
            <person name="Cheng J.-F."/>
            <person name="Bruce D."/>
            <person name="Goodwin L."/>
            <person name="Pitluck S."/>
            <person name="Chertkov O."/>
            <person name="Detter J.C."/>
            <person name="Han C."/>
            <person name="Tapia R."/>
            <person name="Land M."/>
            <person name="Hauser L."/>
            <person name="Chang Y.-J."/>
            <person name="Jeffries C."/>
            <person name="Kyrpides N."/>
            <person name="Ivanova N."/>
            <person name="Mikhailova N."/>
            <person name="Hemme C.L."/>
            <person name="Woyke T."/>
        </authorList>
    </citation>
    <scope>NUCLEOTIDE SEQUENCE [LARGE SCALE GENOMIC DNA]</scope>
    <source>
        <strain evidence="7">ATCC 35296 / DSM 3052 / OCM 3 / 743B</strain>
    </source>
</reference>
<dbReference type="Proteomes" id="UP000002730">
    <property type="component" value="Chromosome"/>
</dbReference>
<evidence type="ECO:0000256" key="2">
    <source>
        <dbReference type="ARBA" id="ARBA00023015"/>
    </source>
</evidence>
<organism evidence="6 7">
    <name type="scientific">Clostridium cellulovorans (strain ATCC 35296 / DSM 3052 / OCM 3 / 743B)</name>
    <dbReference type="NCBI Taxonomy" id="573061"/>
    <lineage>
        <taxon>Bacteria</taxon>
        <taxon>Bacillati</taxon>
        <taxon>Bacillota</taxon>
        <taxon>Clostridia</taxon>
        <taxon>Eubacteriales</taxon>
        <taxon>Clostridiaceae</taxon>
        <taxon>Clostridium</taxon>
    </lineage>
</organism>
<dbReference type="InterPro" id="IPR000551">
    <property type="entry name" value="MerR-type_HTH_dom"/>
</dbReference>
<dbReference type="InterPro" id="IPR011256">
    <property type="entry name" value="Reg_factor_effector_dom_sf"/>
</dbReference>
<keyword evidence="1" id="KW-0678">Repressor</keyword>
<protein>
    <submittedName>
        <fullName evidence="6">Transcriptional regulator, MerR family</fullName>
    </submittedName>
</protein>
<keyword evidence="4" id="KW-0804">Transcription</keyword>
<dbReference type="SMART" id="SM00422">
    <property type="entry name" value="HTH_MERR"/>
    <property type="match status" value="1"/>
</dbReference>
<accession>D9SV47</accession>
<dbReference type="PANTHER" id="PTHR30204:SF69">
    <property type="entry name" value="MERR-FAMILY TRANSCRIPTIONAL REGULATOR"/>
    <property type="match status" value="1"/>
</dbReference>
<dbReference type="SUPFAM" id="SSF55136">
    <property type="entry name" value="Probable bacterial effector-binding domain"/>
    <property type="match status" value="1"/>
</dbReference>
<dbReference type="GO" id="GO:0003700">
    <property type="term" value="F:DNA-binding transcription factor activity"/>
    <property type="evidence" value="ECO:0007669"/>
    <property type="project" value="InterPro"/>
</dbReference>
<sequence length="311" mass="35443">MMLPISINKLSQQLGLTSRTLRHWESEGLFKSSRDYESGWRIYDEEAILAIRIITYLRKLNIPLKDIKLILDTKDLKIVQRIIKNQLTSIAKSTNELIEHKSILNDFLNSLMNFNQHNTGNSLEELSHIFHNILEDSKGEKQEDIKMIDNETNSVNADNNNVRFITLPPMRVAYNIAVGISPEDEAIAPVVKWVEESKLMGITRLLGGNVKPFPSESSPEYGYGMCAAIPESVEIPAHLKEMRLPGGLYAVMPSSDDIYGSWQLLMKQLEENNEYKPDSSRLCFEEHIRNDNADGQGSQFILNLLEPVKKR</sequence>
<dbReference type="HOGENOM" id="CLU_074317_0_0_9"/>
<dbReference type="Gene3D" id="3.20.80.10">
    <property type="entry name" value="Regulatory factor, effector binding domain"/>
    <property type="match status" value="1"/>
</dbReference>
<dbReference type="GO" id="GO:0003677">
    <property type="term" value="F:DNA binding"/>
    <property type="evidence" value="ECO:0007669"/>
    <property type="project" value="UniProtKB-KW"/>
</dbReference>
<keyword evidence="7" id="KW-1185">Reference proteome</keyword>
<dbReference type="Gene3D" id="1.10.1660.10">
    <property type="match status" value="1"/>
</dbReference>
<dbReference type="PANTHER" id="PTHR30204">
    <property type="entry name" value="REDOX-CYCLING DRUG-SENSING TRANSCRIPTIONAL ACTIVATOR SOXR"/>
    <property type="match status" value="1"/>
</dbReference>
<dbReference type="eggNOG" id="COG0789">
    <property type="taxonomic scope" value="Bacteria"/>
</dbReference>
<dbReference type="InterPro" id="IPR029441">
    <property type="entry name" value="Cass2"/>
</dbReference>
<dbReference type="InterPro" id="IPR010499">
    <property type="entry name" value="AraC_E-bd"/>
</dbReference>
<evidence type="ECO:0000259" key="5">
    <source>
        <dbReference type="PROSITE" id="PS50937"/>
    </source>
</evidence>
<dbReference type="PROSITE" id="PS50937">
    <property type="entry name" value="HTH_MERR_2"/>
    <property type="match status" value="1"/>
</dbReference>
<dbReference type="SUPFAM" id="SSF46955">
    <property type="entry name" value="Putative DNA-binding domain"/>
    <property type="match status" value="1"/>
</dbReference>
<dbReference type="OrthoDB" id="9811174at2"/>
<proteinExistence type="predicted"/>
<evidence type="ECO:0000313" key="7">
    <source>
        <dbReference type="Proteomes" id="UP000002730"/>
    </source>
</evidence>
<evidence type="ECO:0000256" key="4">
    <source>
        <dbReference type="ARBA" id="ARBA00023163"/>
    </source>
</evidence>
<keyword evidence="3" id="KW-0238">DNA-binding</keyword>
<dbReference type="CDD" id="cd00592">
    <property type="entry name" value="HTH_MerR-like"/>
    <property type="match status" value="1"/>
</dbReference>
<gene>
    <name evidence="6" type="ordered locus">Clocel_3341</name>
</gene>
<dbReference type="SMART" id="SM00871">
    <property type="entry name" value="AraC_E_bind"/>
    <property type="match status" value="1"/>
</dbReference>